<dbReference type="Pfam" id="PF10047">
    <property type="entry name" value="DUF2281"/>
    <property type="match status" value="1"/>
</dbReference>
<keyword evidence="3" id="KW-1185">Reference proteome</keyword>
<evidence type="ECO:0000313" key="3">
    <source>
        <dbReference type="Proteomes" id="UP000216052"/>
    </source>
</evidence>
<dbReference type="EMBL" id="CP155571">
    <property type="protein sequence ID" value="XFO75530.1"/>
    <property type="molecule type" value="Genomic_DNA"/>
</dbReference>
<accession>A0ABZ3JB78</accession>
<dbReference type="RefSeq" id="WP_093796453.1">
    <property type="nucleotide sequence ID" value="NZ_CP155571.1"/>
</dbReference>
<name>A0ABZ3JB78_SPOA4</name>
<organism evidence="2 3">
    <name type="scientific">Sporomusa acidovorans (strain ATCC 49682 / DSM 3132 / Mol)</name>
    <dbReference type="NCBI Taxonomy" id="1123286"/>
    <lineage>
        <taxon>Bacteria</taxon>
        <taxon>Bacillati</taxon>
        <taxon>Bacillota</taxon>
        <taxon>Negativicutes</taxon>
        <taxon>Selenomonadales</taxon>
        <taxon>Sporomusaceae</taxon>
        <taxon>Sporomusa</taxon>
    </lineage>
</organism>
<dbReference type="InterPro" id="IPR018739">
    <property type="entry name" value="DUF2281"/>
</dbReference>
<gene>
    <name evidence="2" type="ORF">SPACI_056520</name>
</gene>
<proteinExistence type="predicted"/>
<dbReference type="Proteomes" id="UP000216052">
    <property type="component" value="Chromosome"/>
</dbReference>
<evidence type="ECO:0000313" key="2">
    <source>
        <dbReference type="EMBL" id="XFO75530.1"/>
    </source>
</evidence>
<protein>
    <recommendedName>
        <fullName evidence="1">DUF2281 domain-containing protein</fullName>
    </recommendedName>
</protein>
<feature type="domain" description="DUF2281" evidence="1">
    <location>
        <begin position="6"/>
        <end position="36"/>
    </location>
</feature>
<sequence>MTLAEKLLQDFLELPEDKKQRVVDFVQFLKNKQQKEFEVMMDDIIETNKEALLKLDK</sequence>
<reference evidence="2" key="1">
    <citation type="submission" date="2024-05" db="EMBL/GenBank/DDBJ databases">
        <title>Isolation and characterization of Sporomusa carbonis sp. nov., a carboxydotrophic hydrogenogen in the genus of Sporomusa isolated from a charcoal burning pile.</title>
        <authorList>
            <person name="Boeer T."/>
            <person name="Rosenbaum F."/>
            <person name="Eysell L."/>
            <person name="Mueller V."/>
            <person name="Daniel R."/>
            <person name="Poehlein A."/>
        </authorList>
    </citation>
    <scope>NUCLEOTIDE SEQUENCE [LARGE SCALE GENOMIC DNA]</scope>
    <source>
        <strain evidence="2">DSM 3132</strain>
    </source>
</reference>
<evidence type="ECO:0000259" key="1">
    <source>
        <dbReference type="Pfam" id="PF10047"/>
    </source>
</evidence>